<reference evidence="8" key="1">
    <citation type="submission" date="2014-05" db="EMBL/GenBank/DDBJ databases">
        <title>Genome sequence of Mycobacterium aromaticivorans strain JS19b1T (= DSM 45407T).</title>
        <authorList>
            <person name="Kwak Y."/>
            <person name="Park G.-S."/>
            <person name="Li Q.X."/>
            <person name="Lee S.-E."/>
            <person name="Shin J.-H."/>
        </authorList>
    </citation>
    <scope>NUCLEOTIDE SEQUENCE [LARGE SCALE GENOMIC DNA]</scope>
    <source>
        <strain evidence="8">JS19b1</strain>
    </source>
</reference>
<gene>
    <name evidence="8" type="ORF">Y900_029175</name>
</gene>
<evidence type="ECO:0000256" key="4">
    <source>
        <dbReference type="ARBA" id="ARBA00023002"/>
    </source>
</evidence>
<dbReference type="SUPFAM" id="SSF50022">
    <property type="entry name" value="ISP domain"/>
    <property type="match status" value="1"/>
</dbReference>
<dbReference type="STRING" id="1440774.Y900_029175"/>
<dbReference type="GO" id="GO:0005506">
    <property type="term" value="F:iron ion binding"/>
    <property type="evidence" value="ECO:0007669"/>
    <property type="project" value="InterPro"/>
</dbReference>
<dbReference type="Pfam" id="PF00355">
    <property type="entry name" value="Rieske"/>
    <property type="match status" value="1"/>
</dbReference>
<dbReference type="OrthoDB" id="5243643at2"/>
<dbReference type="eggNOG" id="COG4638">
    <property type="taxonomic scope" value="Bacteria"/>
</dbReference>
<keyword evidence="2" id="KW-0001">2Fe-2S</keyword>
<dbReference type="GO" id="GO:0016705">
    <property type="term" value="F:oxidoreductase activity, acting on paired donors, with incorporation or reduction of molecular oxygen"/>
    <property type="evidence" value="ECO:0007669"/>
    <property type="project" value="UniProtKB-ARBA"/>
</dbReference>
<keyword evidence="6" id="KW-0411">Iron-sulfur</keyword>
<dbReference type="CDD" id="cd03469">
    <property type="entry name" value="Rieske_RO_Alpha_N"/>
    <property type="match status" value="1"/>
</dbReference>
<dbReference type="PRINTS" id="PR00090">
    <property type="entry name" value="RNGDIOXGNASE"/>
</dbReference>
<dbReference type="Pfam" id="PF00848">
    <property type="entry name" value="Ring_hydroxyl_A"/>
    <property type="match status" value="1"/>
</dbReference>
<dbReference type="InterPro" id="IPR015879">
    <property type="entry name" value="Ring_hydroxy_dOase_asu_C_dom"/>
</dbReference>
<dbReference type="PANTHER" id="PTHR43756">
    <property type="entry name" value="CHOLINE MONOOXYGENASE, CHLOROPLASTIC"/>
    <property type="match status" value="1"/>
</dbReference>
<dbReference type="RefSeq" id="WP_036348745.1">
    <property type="nucleotide sequence ID" value="NZ_JALN02000002.1"/>
</dbReference>
<protein>
    <submittedName>
        <fullName evidence="8">(2Fe-2S)-binding protein</fullName>
    </submittedName>
</protein>
<dbReference type="InterPro" id="IPR017941">
    <property type="entry name" value="Rieske_2Fe-2S"/>
</dbReference>
<dbReference type="PANTHER" id="PTHR43756:SF5">
    <property type="entry name" value="CHOLINE MONOOXYGENASE, CHLOROPLASTIC"/>
    <property type="match status" value="1"/>
</dbReference>
<evidence type="ECO:0000256" key="2">
    <source>
        <dbReference type="ARBA" id="ARBA00022714"/>
    </source>
</evidence>
<evidence type="ECO:0000259" key="7">
    <source>
        <dbReference type="PROSITE" id="PS51296"/>
    </source>
</evidence>
<evidence type="ECO:0000256" key="6">
    <source>
        <dbReference type="ARBA" id="ARBA00023014"/>
    </source>
</evidence>
<dbReference type="SUPFAM" id="SSF55961">
    <property type="entry name" value="Bet v1-like"/>
    <property type="match status" value="1"/>
</dbReference>
<sequence length="393" mass="44796">MNGGPTLEFDHVQAAIRKRFTSAADIPKEVFSDPDVYREELTRIFYGPYWHPIAHRAELAERNAFRTRWLADVPLLMVRDGDDRIRVFVNSCAHRGTLLEQRRCGVAERFECPYHRWLFTNDGRFAGAPRRMQFRPDFREQDYGLRELHVVEAWGLIFVSMADQPPPFADFLGDSAGPLRDCMVDDGDLTLLGYQTVVFQSNWKTYIDNDPYHAPLLHSAFKLLNWQGGNGNILVSEPYGHMSILYDSQPYVDNGFLADPSVVTRMGDDSRARVIALRPVTGIVRHVDTINVRYARPLGVDRTEVRYTFFGHASDSEDYARHRVRQSSNLLGPSGFISIEDAAVYNRVQATACDGGYQRFVAGVGRPLSESSQNDEAANTGWWAHYREVMEFC</sequence>
<evidence type="ECO:0000313" key="8">
    <source>
        <dbReference type="EMBL" id="KDE97325.1"/>
    </source>
</evidence>
<dbReference type="PROSITE" id="PS51296">
    <property type="entry name" value="RIESKE"/>
    <property type="match status" value="1"/>
</dbReference>
<accession>A0A064CAJ7</accession>
<dbReference type="AlphaFoldDB" id="A0A064CAJ7"/>
<evidence type="ECO:0000256" key="3">
    <source>
        <dbReference type="ARBA" id="ARBA00022723"/>
    </source>
</evidence>
<keyword evidence="5" id="KW-0408">Iron</keyword>
<feature type="domain" description="Rieske" evidence="7">
    <location>
        <begin position="50"/>
        <end position="159"/>
    </location>
</feature>
<dbReference type="InterPro" id="IPR001663">
    <property type="entry name" value="Rng_hydr_dOase-A"/>
</dbReference>
<organism evidence="8 9">
    <name type="scientific">Mycolicibacterium aromaticivorans JS19b1 = JCM 16368</name>
    <dbReference type="NCBI Taxonomy" id="1440774"/>
    <lineage>
        <taxon>Bacteria</taxon>
        <taxon>Bacillati</taxon>
        <taxon>Actinomycetota</taxon>
        <taxon>Actinomycetes</taxon>
        <taxon>Mycobacteriales</taxon>
        <taxon>Mycobacteriaceae</taxon>
        <taxon>Mycolicibacterium</taxon>
    </lineage>
</organism>
<dbReference type="Gene3D" id="3.90.380.10">
    <property type="entry name" value="Naphthalene 1,2-dioxygenase Alpha Subunit, Chain A, domain 1"/>
    <property type="match status" value="1"/>
</dbReference>
<evidence type="ECO:0000256" key="1">
    <source>
        <dbReference type="ARBA" id="ARBA00001962"/>
    </source>
</evidence>
<keyword evidence="9" id="KW-1185">Reference proteome</keyword>
<keyword evidence="3" id="KW-0479">Metal-binding</keyword>
<name>A0A064CAJ7_9MYCO</name>
<dbReference type="EMBL" id="JALN02000002">
    <property type="protein sequence ID" value="KDE97325.1"/>
    <property type="molecule type" value="Genomic_DNA"/>
</dbReference>
<evidence type="ECO:0000313" key="9">
    <source>
        <dbReference type="Proteomes" id="UP000022835"/>
    </source>
</evidence>
<evidence type="ECO:0000256" key="5">
    <source>
        <dbReference type="ARBA" id="ARBA00023004"/>
    </source>
</evidence>
<dbReference type="Proteomes" id="UP000022835">
    <property type="component" value="Unassembled WGS sequence"/>
</dbReference>
<dbReference type="Gene3D" id="2.102.10.10">
    <property type="entry name" value="Rieske [2Fe-2S] iron-sulphur domain"/>
    <property type="match status" value="1"/>
</dbReference>
<keyword evidence="4" id="KW-0560">Oxidoreductase</keyword>
<dbReference type="GO" id="GO:0051537">
    <property type="term" value="F:2 iron, 2 sulfur cluster binding"/>
    <property type="evidence" value="ECO:0007669"/>
    <property type="project" value="UniProtKB-KW"/>
</dbReference>
<proteinExistence type="predicted"/>
<dbReference type="InterPro" id="IPR036922">
    <property type="entry name" value="Rieske_2Fe-2S_sf"/>
</dbReference>
<comment type="cofactor">
    <cofactor evidence="1">
        <name>Fe cation</name>
        <dbReference type="ChEBI" id="CHEBI:24875"/>
    </cofactor>
</comment>
<comment type="caution">
    <text evidence="8">The sequence shown here is derived from an EMBL/GenBank/DDBJ whole genome shotgun (WGS) entry which is preliminary data.</text>
</comment>
<dbReference type="GO" id="GO:0004497">
    <property type="term" value="F:monooxygenase activity"/>
    <property type="evidence" value="ECO:0007669"/>
    <property type="project" value="UniProtKB-ARBA"/>
</dbReference>